<dbReference type="EMBL" id="AP017895">
    <property type="protein sequence ID" value="BAV86901.1"/>
    <property type="molecule type" value="Genomic_DNA"/>
</dbReference>
<dbReference type="Proteomes" id="UP000250241">
    <property type="component" value="Chromosome"/>
</dbReference>
<reference evidence="1 2" key="1">
    <citation type="submission" date="2016-10" db="EMBL/GenBank/DDBJ databases">
        <title>Genome sequence of Rothia aeria strain JCM11412.</title>
        <authorList>
            <person name="Nambu T."/>
        </authorList>
    </citation>
    <scope>NUCLEOTIDE SEQUENCE [LARGE SCALE GENOMIC DNA]</scope>
    <source>
        <strain evidence="1 2">JCM 11412</strain>
    </source>
</reference>
<sequence>MTGRIRKLLSSCTRWVSREVRQEELNDFRVAVTDGSGGARIRLSGLLGNSALGICAVTVRTHGGRVNIILRQRLSNGVYSGSFDREFSVPAGVHEVTFGSGNAVIWRREQGRPGNAAVSCR</sequence>
<proteinExistence type="predicted"/>
<gene>
    <name evidence="1" type="ORF">RA11412_0602</name>
</gene>
<name>A0A2Z5QWZ4_9MICC</name>
<dbReference type="RefSeq" id="WP_128087313.1">
    <property type="nucleotide sequence ID" value="NZ_CP068102.1"/>
</dbReference>
<protein>
    <submittedName>
        <fullName evidence="1">Uncharacterized protein</fullName>
    </submittedName>
</protein>
<dbReference type="KEGG" id="raj:RA11412_0602"/>
<organism evidence="1 2">
    <name type="scientific">Rothia aeria</name>
    <dbReference type="NCBI Taxonomy" id="172042"/>
    <lineage>
        <taxon>Bacteria</taxon>
        <taxon>Bacillati</taxon>
        <taxon>Actinomycetota</taxon>
        <taxon>Actinomycetes</taxon>
        <taxon>Micrococcales</taxon>
        <taxon>Micrococcaceae</taxon>
        <taxon>Rothia</taxon>
    </lineage>
</organism>
<accession>A0A2Z5QWZ4</accession>
<dbReference type="GeneID" id="93861753"/>
<dbReference type="AlphaFoldDB" id="A0A2Z5QWZ4"/>
<evidence type="ECO:0000313" key="1">
    <source>
        <dbReference type="EMBL" id="BAV86901.1"/>
    </source>
</evidence>
<evidence type="ECO:0000313" key="2">
    <source>
        <dbReference type="Proteomes" id="UP000250241"/>
    </source>
</evidence>
<keyword evidence="2" id="KW-1185">Reference proteome</keyword>